<reference evidence="10 11" key="2">
    <citation type="journal article" date="2015" name="MBio">
        <title>Genome-Resolved Metagenomic Analysis Reveals Roles for Candidate Phyla and Other Microbial Community Members in Biogeochemical Transformations in Oil Reservoirs.</title>
        <authorList>
            <person name="Hu P."/>
            <person name="Tom L."/>
            <person name="Singh A."/>
            <person name="Thomas B.C."/>
            <person name="Baker B.J."/>
            <person name="Piceno Y.M."/>
            <person name="Andersen G.L."/>
            <person name="Banfield J.F."/>
        </authorList>
    </citation>
    <scope>NUCLEOTIDE SEQUENCE [LARGE SCALE GENOMIC DNA]</scope>
    <source>
        <strain evidence="8">57_489</strain>
    </source>
</reference>
<evidence type="ECO:0000256" key="3">
    <source>
        <dbReference type="ARBA" id="ARBA00022737"/>
    </source>
</evidence>
<proteinExistence type="predicted"/>
<evidence type="ECO:0000256" key="1">
    <source>
        <dbReference type="ARBA" id="ARBA00022485"/>
    </source>
</evidence>
<dbReference type="GO" id="GO:0009060">
    <property type="term" value="P:aerobic respiration"/>
    <property type="evidence" value="ECO:0007669"/>
    <property type="project" value="TreeGrafter"/>
</dbReference>
<dbReference type="InterPro" id="IPR017900">
    <property type="entry name" value="4Fe4S_Fe_S_CS"/>
</dbReference>
<keyword evidence="5" id="KW-0411">Iron-sulfur</keyword>
<sequence length="186" mass="20541">MVLKNLKMTLKRSIGGVEVTRLYPEKIMDLPDAERGVHVLDIRKCIGCGACARICPNDCIKLVPYARGNPLKNKKQQYPQIDYGRCMFCGLCVDDCPANCLTMSKVFEIAGWERDDIVYGPEDIAVGQYNDQELAELAEEARKAEEEKKRKAAEAAKAKKAKAAKAKAAEEGEKGSGEKTAKKKAE</sequence>
<keyword evidence="2" id="KW-0479">Metal-binding</keyword>
<dbReference type="PANTHER" id="PTHR10849">
    <property type="entry name" value="NADH DEHYDROGENASE UBIQUINONE IRON-SULFUR PROTEIN 8, MITOCHONDRIAL"/>
    <property type="match status" value="1"/>
</dbReference>
<dbReference type="EMBL" id="LGHB01000015">
    <property type="protein sequence ID" value="KUK96350.1"/>
    <property type="molecule type" value="Genomic_DNA"/>
</dbReference>
<dbReference type="SUPFAM" id="SSF54862">
    <property type="entry name" value="4Fe-4S ferredoxins"/>
    <property type="match status" value="1"/>
</dbReference>
<keyword evidence="4" id="KW-0408">Iron</keyword>
<dbReference type="GO" id="GO:0016020">
    <property type="term" value="C:membrane"/>
    <property type="evidence" value="ECO:0007669"/>
    <property type="project" value="InterPro"/>
</dbReference>
<dbReference type="GO" id="GO:0003954">
    <property type="term" value="F:NADH dehydrogenase activity"/>
    <property type="evidence" value="ECO:0007669"/>
    <property type="project" value="TreeGrafter"/>
</dbReference>
<evidence type="ECO:0000313" key="8">
    <source>
        <dbReference type="EMBL" id="KUK44234.1"/>
    </source>
</evidence>
<feature type="region of interest" description="Disordered" evidence="6">
    <location>
        <begin position="162"/>
        <end position="186"/>
    </location>
</feature>
<evidence type="ECO:0000256" key="6">
    <source>
        <dbReference type="SAM" id="MobiDB-lite"/>
    </source>
</evidence>
<evidence type="ECO:0000256" key="4">
    <source>
        <dbReference type="ARBA" id="ARBA00023004"/>
    </source>
</evidence>
<evidence type="ECO:0000256" key="5">
    <source>
        <dbReference type="ARBA" id="ARBA00023014"/>
    </source>
</evidence>
<dbReference type="GO" id="GO:0046872">
    <property type="term" value="F:metal ion binding"/>
    <property type="evidence" value="ECO:0007669"/>
    <property type="project" value="UniProtKB-KW"/>
</dbReference>
<keyword evidence="1" id="KW-0004">4Fe-4S</keyword>
<evidence type="ECO:0000256" key="2">
    <source>
        <dbReference type="ARBA" id="ARBA00022723"/>
    </source>
</evidence>
<dbReference type="InterPro" id="IPR017896">
    <property type="entry name" value="4Fe4S_Fe-S-bd"/>
</dbReference>
<comment type="caution">
    <text evidence="9">The sequence shown here is derived from an EMBL/GenBank/DDBJ whole genome shotgun (WGS) entry which is preliminary data.</text>
</comment>
<gene>
    <name evidence="8" type="ORF">XD72_1366</name>
    <name evidence="9" type="ORF">XE07_1192</name>
</gene>
<dbReference type="PATRIC" id="fig|301375.6.peg.83"/>
<feature type="domain" description="4Fe-4S ferredoxin-type" evidence="7">
    <location>
        <begin position="36"/>
        <end position="65"/>
    </location>
</feature>
<accession>A0A101IJD8</accession>
<keyword evidence="3" id="KW-0677">Repeat</keyword>
<dbReference type="AlphaFoldDB" id="A0A101IJD8"/>
<dbReference type="Gene3D" id="3.30.70.3270">
    <property type="match status" value="1"/>
</dbReference>
<dbReference type="GO" id="GO:0051539">
    <property type="term" value="F:4 iron, 4 sulfur cluster binding"/>
    <property type="evidence" value="ECO:0007669"/>
    <property type="project" value="UniProtKB-KW"/>
</dbReference>
<dbReference type="PROSITE" id="PS00198">
    <property type="entry name" value="4FE4S_FER_1"/>
    <property type="match status" value="2"/>
</dbReference>
<dbReference type="EMBL" id="LGFT01000030">
    <property type="protein sequence ID" value="KUK44234.1"/>
    <property type="molecule type" value="Genomic_DNA"/>
</dbReference>
<evidence type="ECO:0000313" key="11">
    <source>
        <dbReference type="Proteomes" id="UP000057043"/>
    </source>
</evidence>
<dbReference type="PROSITE" id="PS51379">
    <property type="entry name" value="4FE4S_FER_2"/>
    <property type="match status" value="2"/>
</dbReference>
<organism evidence="9 10">
    <name type="scientific">Methanothrix harundinacea</name>
    <dbReference type="NCBI Taxonomy" id="301375"/>
    <lineage>
        <taxon>Archaea</taxon>
        <taxon>Methanobacteriati</taxon>
        <taxon>Methanobacteriota</taxon>
        <taxon>Stenosarchaea group</taxon>
        <taxon>Methanomicrobia</taxon>
        <taxon>Methanotrichales</taxon>
        <taxon>Methanotrichaceae</taxon>
        <taxon>Methanothrix</taxon>
    </lineage>
</organism>
<evidence type="ECO:0000313" key="10">
    <source>
        <dbReference type="Proteomes" id="UP000053961"/>
    </source>
</evidence>
<evidence type="ECO:0000313" key="9">
    <source>
        <dbReference type="EMBL" id="KUK96350.1"/>
    </source>
</evidence>
<feature type="domain" description="4Fe-4S ferredoxin-type" evidence="7">
    <location>
        <begin position="77"/>
        <end position="106"/>
    </location>
</feature>
<protein>
    <submittedName>
        <fullName evidence="9">4Fe-4S ferredoxin, iron-sulfur binding domain protein</fullName>
    </submittedName>
</protein>
<dbReference type="Pfam" id="PF12838">
    <property type="entry name" value="Fer4_7"/>
    <property type="match status" value="1"/>
</dbReference>
<reference evidence="9" key="1">
    <citation type="journal article" date="2015" name="MBio">
        <title>Genome-resolved metagenomic analysis reveals roles for candidate phyla and other microbial community members in biogeochemical transformations in oil reservoirs.</title>
        <authorList>
            <person name="Hu P."/>
            <person name="Tom L."/>
            <person name="Singh A."/>
            <person name="Thomas B.C."/>
            <person name="Baker B.J."/>
            <person name="Piceno Y.M."/>
            <person name="Andersen G.L."/>
            <person name="Banfield J.F."/>
        </authorList>
    </citation>
    <scope>NUCLEOTIDE SEQUENCE [LARGE SCALE GENOMIC DNA]</scope>
    <source>
        <strain evidence="9">56_747</strain>
    </source>
</reference>
<dbReference type="Proteomes" id="UP000053961">
    <property type="component" value="Unassembled WGS sequence"/>
</dbReference>
<dbReference type="PANTHER" id="PTHR10849:SF35">
    <property type="entry name" value="FORMATE HYDROGENLYASE SUBUNIT 6-RELATED"/>
    <property type="match status" value="1"/>
</dbReference>
<dbReference type="Proteomes" id="UP000057043">
    <property type="component" value="Unassembled WGS sequence"/>
</dbReference>
<name>A0A101IJD8_9EURY</name>
<evidence type="ECO:0000259" key="7">
    <source>
        <dbReference type="PROSITE" id="PS51379"/>
    </source>
</evidence>
<feature type="compositionally biased region" description="Basic and acidic residues" evidence="6">
    <location>
        <begin position="167"/>
        <end position="186"/>
    </location>
</feature>
<dbReference type="InterPro" id="IPR010226">
    <property type="entry name" value="NADH_quinone_OxRdtase_chainI"/>
</dbReference>